<feature type="transmembrane region" description="Helical" evidence="2">
    <location>
        <begin position="214"/>
        <end position="232"/>
    </location>
</feature>
<dbReference type="Gene3D" id="3.40.630.30">
    <property type="match status" value="1"/>
</dbReference>
<feature type="transmembrane region" description="Helical" evidence="2">
    <location>
        <begin position="184"/>
        <end position="202"/>
    </location>
</feature>
<dbReference type="InterPro" id="IPR016181">
    <property type="entry name" value="Acyl_CoA_acyltransferase"/>
</dbReference>
<name>A0A179UK72_BLAGS</name>
<feature type="compositionally biased region" description="Low complexity" evidence="1">
    <location>
        <begin position="127"/>
        <end position="140"/>
    </location>
</feature>
<feature type="region of interest" description="Disordered" evidence="1">
    <location>
        <begin position="112"/>
        <end position="140"/>
    </location>
</feature>
<evidence type="ECO:0000313" key="4">
    <source>
        <dbReference type="EMBL" id="OAT08466.1"/>
    </source>
</evidence>
<evidence type="ECO:0000256" key="2">
    <source>
        <dbReference type="SAM" id="Phobius"/>
    </source>
</evidence>
<dbReference type="InterPro" id="IPR000182">
    <property type="entry name" value="GNAT_dom"/>
</dbReference>
<accession>A0A179UK72</accession>
<feature type="compositionally biased region" description="Low complexity" evidence="1">
    <location>
        <begin position="10"/>
        <end position="21"/>
    </location>
</feature>
<protein>
    <submittedName>
        <fullName evidence="4">Acetyltransferase</fullName>
    </submittedName>
</protein>
<keyword evidence="2" id="KW-0472">Membrane</keyword>
<feature type="domain" description="N-acetyltransferase" evidence="3">
    <location>
        <begin position="327"/>
        <end position="388"/>
    </location>
</feature>
<keyword evidence="2" id="KW-0812">Transmembrane</keyword>
<dbReference type="GO" id="GO:0016747">
    <property type="term" value="F:acyltransferase activity, transferring groups other than amino-acyl groups"/>
    <property type="evidence" value="ECO:0007669"/>
    <property type="project" value="InterPro"/>
</dbReference>
<dbReference type="OrthoDB" id="5343688at2759"/>
<keyword evidence="2" id="KW-1133">Transmembrane helix</keyword>
<dbReference type="Proteomes" id="UP000002038">
    <property type="component" value="Unassembled WGS sequence"/>
</dbReference>
<dbReference type="KEGG" id="bgh:BDBG_04409"/>
<dbReference type="RefSeq" id="XP_002625540.1">
    <property type="nucleotide sequence ID" value="XM_002625494.1"/>
</dbReference>
<feature type="region of interest" description="Disordered" evidence="1">
    <location>
        <begin position="1"/>
        <end position="21"/>
    </location>
</feature>
<dbReference type="SUPFAM" id="SSF55729">
    <property type="entry name" value="Acyl-CoA N-acyltransferases (Nat)"/>
    <property type="match status" value="1"/>
</dbReference>
<reference evidence="5" key="1">
    <citation type="journal article" date="2015" name="PLoS Genet.">
        <title>The dynamic genome and transcriptome of the human fungal pathogen Blastomyces and close relative Emmonsia.</title>
        <authorList>
            <person name="Munoz J.F."/>
            <person name="Gauthier G.M."/>
            <person name="Desjardins C.A."/>
            <person name="Gallo J.E."/>
            <person name="Holder J."/>
            <person name="Sullivan T.D."/>
            <person name="Marty A.J."/>
            <person name="Carmen J.C."/>
            <person name="Chen Z."/>
            <person name="Ding L."/>
            <person name="Gujja S."/>
            <person name="Magrini V."/>
            <person name="Misas E."/>
            <person name="Mitreva M."/>
            <person name="Priest M."/>
            <person name="Saif S."/>
            <person name="Whiston E.A."/>
            <person name="Young S."/>
            <person name="Zeng Q."/>
            <person name="Goldman W.E."/>
            <person name="Mardis E.R."/>
            <person name="Taylor J.W."/>
            <person name="McEwen J.G."/>
            <person name="Clay O.K."/>
            <person name="Klein B.S."/>
            <person name="Cuomo C.A."/>
        </authorList>
    </citation>
    <scope>NUCLEOTIDE SEQUENCE [LARGE SCALE GENOMIC DNA]</scope>
    <source>
        <strain evidence="5">SLH14081</strain>
    </source>
</reference>
<dbReference type="EMBL" id="GG657454">
    <property type="protein sequence ID" value="OAT08466.1"/>
    <property type="molecule type" value="Genomic_DNA"/>
</dbReference>
<proteinExistence type="predicted"/>
<dbReference type="AlphaFoldDB" id="A0A179UK72"/>
<dbReference type="CDD" id="cd04301">
    <property type="entry name" value="NAT_SF"/>
    <property type="match status" value="1"/>
</dbReference>
<evidence type="ECO:0000313" key="5">
    <source>
        <dbReference type="Proteomes" id="UP000002038"/>
    </source>
</evidence>
<dbReference type="VEuPathDB" id="FungiDB:BDBG_04409"/>
<evidence type="ECO:0000259" key="3">
    <source>
        <dbReference type="Pfam" id="PF00583"/>
    </source>
</evidence>
<dbReference type="Pfam" id="PF00583">
    <property type="entry name" value="Acetyltransf_1"/>
    <property type="match status" value="1"/>
</dbReference>
<dbReference type="GeneID" id="8509748"/>
<sequence>MKRPARLRPSVAGHSSTSSSSSMLSRVPLLHVHVHDLSLPAWDVGDQIPGLRIPLAFLSSLRTNLQISSLNEDLLPPSPLIPVTYTPDPLNPFTHPLAETKRTSLSRSALNGTPYLPRNTPLHHENSSTFKKTTPSNPSTTTTATILLQNLTTSTATTADEIHTALHLIADTVSQQRHLAAKCILSHPSILATSLMLFLTIAKLLYTGSPPSDLILMLTLWSLCSLLTLLAIQYMVRGYSALAEDVGTRAWLAASSVNGVSQRRDEVLVARCAGEIVGVLVLRIAKTKSVPAPISSTSTTTSTTTGAGAGGSVCGVDATTTNNASMGAAGFLLPRPRSSRRKSSARWTGIIRAWSVKESHRRCGVGTRLLEEAVGLCRLRNLDGPVFADDHANATQVLPGMFHGKFLEHDRWARRFLERIILEERGW</sequence>
<gene>
    <name evidence="4" type="ORF">BDBG_04409</name>
</gene>
<evidence type="ECO:0000256" key="1">
    <source>
        <dbReference type="SAM" id="MobiDB-lite"/>
    </source>
</evidence>
<organism evidence="4 5">
    <name type="scientific">Blastomyces gilchristii (strain SLH14081)</name>
    <name type="common">Blastomyces dermatitidis</name>
    <dbReference type="NCBI Taxonomy" id="559298"/>
    <lineage>
        <taxon>Eukaryota</taxon>
        <taxon>Fungi</taxon>
        <taxon>Dikarya</taxon>
        <taxon>Ascomycota</taxon>
        <taxon>Pezizomycotina</taxon>
        <taxon>Eurotiomycetes</taxon>
        <taxon>Eurotiomycetidae</taxon>
        <taxon>Onygenales</taxon>
        <taxon>Ajellomycetaceae</taxon>
        <taxon>Blastomyces</taxon>
    </lineage>
</organism>
<keyword evidence="5" id="KW-1185">Reference proteome</keyword>